<name>A0ABR3EYD7_9AGAR</name>
<evidence type="ECO:0000313" key="2">
    <source>
        <dbReference type="Proteomes" id="UP001465976"/>
    </source>
</evidence>
<organism evidence="1 2">
    <name type="scientific">Marasmius crinis-equi</name>
    <dbReference type="NCBI Taxonomy" id="585013"/>
    <lineage>
        <taxon>Eukaryota</taxon>
        <taxon>Fungi</taxon>
        <taxon>Dikarya</taxon>
        <taxon>Basidiomycota</taxon>
        <taxon>Agaricomycotina</taxon>
        <taxon>Agaricomycetes</taxon>
        <taxon>Agaricomycetidae</taxon>
        <taxon>Agaricales</taxon>
        <taxon>Marasmiineae</taxon>
        <taxon>Marasmiaceae</taxon>
        <taxon>Marasmius</taxon>
    </lineage>
</organism>
<gene>
    <name evidence="1" type="ORF">V5O48_014054</name>
</gene>
<dbReference type="EMBL" id="JBAHYK010001458">
    <property type="protein sequence ID" value="KAL0567937.1"/>
    <property type="molecule type" value="Genomic_DNA"/>
</dbReference>
<dbReference type="Proteomes" id="UP001465976">
    <property type="component" value="Unassembled WGS sequence"/>
</dbReference>
<evidence type="ECO:0000313" key="1">
    <source>
        <dbReference type="EMBL" id="KAL0567937.1"/>
    </source>
</evidence>
<comment type="caution">
    <text evidence="1">The sequence shown here is derived from an EMBL/GenBank/DDBJ whole genome shotgun (WGS) entry which is preliminary data.</text>
</comment>
<proteinExistence type="predicted"/>
<accession>A0ABR3EYD7</accession>
<protein>
    <submittedName>
        <fullName evidence="1">Uncharacterized protein</fullName>
    </submittedName>
</protein>
<keyword evidence="2" id="KW-1185">Reference proteome</keyword>
<sequence length="159" mass="17976">MSGYSSFQGADRTRIGDFAQFNQAGNVINVENLSGALTISGFPRESQVKQKQVPRELDEGDVILREEVSSEILEIKVDQSRKWGTNNPFRDRVESTRTKVKVQRRVYTAEIVECGDRLFTVYQFKPEDEEDKQALDTASILNLTHLMTLIVSADMGESN</sequence>
<reference evidence="1 2" key="1">
    <citation type="submission" date="2024-02" db="EMBL/GenBank/DDBJ databases">
        <title>A draft genome for the cacao thread blight pathogen Marasmius crinis-equi.</title>
        <authorList>
            <person name="Cohen S.P."/>
            <person name="Baruah I.K."/>
            <person name="Amoako-Attah I."/>
            <person name="Bukari Y."/>
            <person name="Meinhardt L.W."/>
            <person name="Bailey B.A."/>
        </authorList>
    </citation>
    <scope>NUCLEOTIDE SEQUENCE [LARGE SCALE GENOMIC DNA]</scope>
    <source>
        <strain evidence="1 2">GH-76</strain>
    </source>
</reference>